<keyword evidence="7" id="KW-1185">Reference proteome</keyword>
<comment type="subcellular location">
    <subcellularLocation>
        <location evidence="1">Cytoplasm</location>
        <location evidence="1">Cytosol</location>
    </subcellularLocation>
</comment>
<dbReference type="AlphaFoldDB" id="A0A5Q2RCR0"/>
<evidence type="ECO:0000313" key="6">
    <source>
        <dbReference type="EMBL" id="QGG94638.1"/>
    </source>
</evidence>
<reference evidence="6 7" key="1">
    <citation type="submission" date="2019-11" db="EMBL/GenBank/DDBJ databases">
        <authorList>
            <person name="He Y."/>
        </authorList>
    </citation>
    <scope>NUCLEOTIDE SEQUENCE [LARGE SCALE GENOMIC DNA]</scope>
    <source>
        <strain evidence="6 7">SCSIO 58843</strain>
    </source>
</reference>
<dbReference type="PANTHER" id="PTHR34773:SF1">
    <property type="entry name" value="FLAGELLAR SECRETION CHAPERONE FLIS"/>
    <property type="match status" value="1"/>
</dbReference>
<accession>A0A5Q2RCR0</accession>
<dbReference type="GO" id="GO:0044780">
    <property type="term" value="P:bacterial-type flagellum assembly"/>
    <property type="evidence" value="ECO:0007669"/>
    <property type="project" value="InterPro"/>
</dbReference>
<dbReference type="SUPFAM" id="SSF101116">
    <property type="entry name" value="Flagellar export chaperone FliS"/>
    <property type="match status" value="1"/>
</dbReference>
<protein>
    <submittedName>
        <fullName evidence="6">Flagellar export chaperone FliS</fullName>
    </submittedName>
</protein>
<dbReference type="NCBIfam" id="TIGR00208">
    <property type="entry name" value="fliS"/>
    <property type="match status" value="1"/>
</dbReference>
<dbReference type="KEGG" id="atq:GH723_05670"/>
<dbReference type="RefSeq" id="WP_153758744.1">
    <property type="nucleotide sequence ID" value="NZ_CP045851.1"/>
</dbReference>
<evidence type="ECO:0000256" key="3">
    <source>
        <dbReference type="ARBA" id="ARBA00022490"/>
    </source>
</evidence>
<evidence type="ECO:0000256" key="1">
    <source>
        <dbReference type="ARBA" id="ARBA00004514"/>
    </source>
</evidence>
<keyword evidence="6" id="KW-0969">Cilium</keyword>
<keyword evidence="4" id="KW-1005">Bacterial flagellum biogenesis</keyword>
<keyword evidence="6" id="KW-0966">Cell projection</keyword>
<sequence length="145" mass="15034">MYATATSARHKFVSDGVGSTPPERLLVMLYDRLLRDLDDATGAIERADVGASHDALTHAQDIVAELHSALDPTRWDGADAMAGLYAYLAELLGRANMAKSAALVAEARSVIAPLRDTWAEAYASTAAAAPVAAASRPAGGLDVAG</sequence>
<evidence type="ECO:0000256" key="2">
    <source>
        <dbReference type="ARBA" id="ARBA00008787"/>
    </source>
</evidence>
<gene>
    <name evidence="6" type="primary">fliS</name>
    <name evidence="6" type="ORF">GH723_05670</name>
</gene>
<comment type="similarity">
    <text evidence="2">Belongs to the FliS family.</text>
</comment>
<dbReference type="GO" id="GO:0071973">
    <property type="term" value="P:bacterial-type flagellum-dependent cell motility"/>
    <property type="evidence" value="ECO:0007669"/>
    <property type="project" value="TreeGrafter"/>
</dbReference>
<keyword evidence="5" id="KW-0143">Chaperone</keyword>
<proteinExistence type="inferred from homology"/>
<dbReference type="Pfam" id="PF02561">
    <property type="entry name" value="FliS"/>
    <property type="match status" value="1"/>
</dbReference>
<dbReference type="GO" id="GO:0005829">
    <property type="term" value="C:cytosol"/>
    <property type="evidence" value="ECO:0007669"/>
    <property type="project" value="UniProtKB-SubCell"/>
</dbReference>
<dbReference type="Gene3D" id="1.20.120.340">
    <property type="entry name" value="Flagellar protein FliS"/>
    <property type="match status" value="1"/>
</dbReference>
<dbReference type="EMBL" id="CP045851">
    <property type="protein sequence ID" value="QGG94638.1"/>
    <property type="molecule type" value="Genomic_DNA"/>
</dbReference>
<dbReference type="InterPro" id="IPR036584">
    <property type="entry name" value="FliS_sf"/>
</dbReference>
<name>A0A5Q2RCR0_9ACTN</name>
<evidence type="ECO:0000256" key="5">
    <source>
        <dbReference type="ARBA" id="ARBA00023186"/>
    </source>
</evidence>
<dbReference type="CDD" id="cd16098">
    <property type="entry name" value="FliS"/>
    <property type="match status" value="1"/>
</dbReference>
<evidence type="ECO:0000313" key="7">
    <source>
        <dbReference type="Proteomes" id="UP000334019"/>
    </source>
</evidence>
<dbReference type="Proteomes" id="UP000334019">
    <property type="component" value="Chromosome"/>
</dbReference>
<dbReference type="PANTHER" id="PTHR34773">
    <property type="entry name" value="FLAGELLAR SECRETION CHAPERONE FLIS"/>
    <property type="match status" value="1"/>
</dbReference>
<organism evidence="6 7">
    <name type="scientific">Actinomarinicola tropica</name>
    <dbReference type="NCBI Taxonomy" id="2789776"/>
    <lineage>
        <taxon>Bacteria</taxon>
        <taxon>Bacillati</taxon>
        <taxon>Actinomycetota</taxon>
        <taxon>Acidimicrobiia</taxon>
        <taxon>Acidimicrobiales</taxon>
        <taxon>Iamiaceae</taxon>
        <taxon>Actinomarinicola</taxon>
    </lineage>
</organism>
<dbReference type="InterPro" id="IPR003713">
    <property type="entry name" value="FliS"/>
</dbReference>
<keyword evidence="6" id="KW-0282">Flagellum</keyword>
<keyword evidence="3" id="KW-0963">Cytoplasm</keyword>
<evidence type="ECO:0000256" key="4">
    <source>
        <dbReference type="ARBA" id="ARBA00022795"/>
    </source>
</evidence>